<sequence>MWGRIPAYFPPSFTELWLKAHPGDYPEKLHLTTVLLAHRCIARKTTVRHFHMHNGRLELSQLSNMELLSIVATASLSDICICILHAFFEPPFHQHGMSQINQNHLFVRGPLKLSRSHNQLQLI</sequence>
<evidence type="ECO:0000313" key="2">
    <source>
        <dbReference type="Proteomes" id="UP000746612"/>
    </source>
</evidence>
<name>A0A9N8NE79_GIBZA</name>
<dbReference type="EMBL" id="CAJPIJ010000088">
    <property type="protein sequence ID" value="CAG1970989.1"/>
    <property type="molecule type" value="Genomic_DNA"/>
</dbReference>
<accession>A0A9N8NE79</accession>
<organism evidence="1 2">
    <name type="scientific">Gibberella zeae</name>
    <name type="common">Wheat head blight fungus</name>
    <name type="synonym">Fusarium graminearum</name>
    <dbReference type="NCBI Taxonomy" id="5518"/>
    <lineage>
        <taxon>Eukaryota</taxon>
        <taxon>Fungi</taxon>
        <taxon>Dikarya</taxon>
        <taxon>Ascomycota</taxon>
        <taxon>Pezizomycotina</taxon>
        <taxon>Sordariomycetes</taxon>
        <taxon>Hypocreomycetidae</taxon>
        <taxon>Hypocreales</taxon>
        <taxon>Nectriaceae</taxon>
        <taxon>Fusarium</taxon>
    </lineage>
</organism>
<proteinExistence type="predicted"/>
<evidence type="ECO:0000313" key="1">
    <source>
        <dbReference type="EMBL" id="CAG1970989.1"/>
    </source>
</evidence>
<comment type="caution">
    <text evidence="1">The sequence shown here is derived from an EMBL/GenBank/DDBJ whole genome shotgun (WGS) entry which is preliminary data.</text>
</comment>
<protein>
    <submittedName>
        <fullName evidence="1">Uncharacterized protein</fullName>
    </submittedName>
</protein>
<gene>
    <name evidence="1" type="ORF">MDCFG202_LOCUS92623</name>
</gene>
<dbReference type="AlphaFoldDB" id="A0A9N8NE79"/>
<reference evidence="1" key="1">
    <citation type="submission" date="2021-03" db="EMBL/GenBank/DDBJ databases">
        <authorList>
            <person name="Alouane T."/>
            <person name="Langin T."/>
            <person name="Bonhomme L."/>
        </authorList>
    </citation>
    <scope>NUCLEOTIDE SEQUENCE</scope>
    <source>
        <strain evidence="1">MDC_Fg202</strain>
    </source>
</reference>
<dbReference type="Proteomes" id="UP000746612">
    <property type="component" value="Unassembled WGS sequence"/>
</dbReference>